<dbReference type="EMBL" id="JAHBAY010000009">
    <property type="protein sequence ID" value="MBT0771700.1"/>
    <property type="molecule type" value="Genomic_DNA"/>
</dbReference>
<evidence type="ECO:0000256" key="1">
    <source>
        <dbReference type="SAM" id="Phobius"/>
    </source>
</evidence>
<dbReference type="RefSeq" id="WP_214158063.1">
    <property type="nucleotide sequence ID" value="NZ_JAHBAY010000009.1"/>
</dbReference>
<proteinExistence type="predicted"/>
<keyword evidence="1" id="KW-1133">Transmembrane helix</keyword>
<feature type="transmembrane region" description="Helical" evidence="1">
    <location>
        <begin position="140"/>
        <end position="165"/>
    </location>
</feature>
<evidence type="ECO:0000313" key="3">
    <source>
        <dbReference type="Proteomes" id="UP001197247"/>
    </source>
</evidence>
<keyword evidence="1" id="KW-0812">Transmembrane</keyword>
<name>A0ABS5TL12_9ACTN</name>
<reference evidence="2 3" key="1">
    <citation type="submission" date="2021-05" db="EMBL/GenBank/DDBJ databases">
        <title>Kineosporia and Streptomyces sp. nov. two new marine actinobacteria isolated from Coral.</title>
        <authorList>
            <person name="Buangrab K."/>
            <person name="Sutthacheep M."/>
            <person name="Yeemin T."/>
            <person name="Harunari E."/>
            <person name="Igarashi Y."/>
            <person name="Kanchanasin P."/>
            <person name="Tanasupawat S."/>
            <person name="Phongsopitanun W."/>
        </authorList>
    </citation>
    <scope>NUCLEOTIDE SEQUENCE [LARGE SCALE GENOMIC DNA]</scope>
    <source>
        <strain evidence="2 3">J2-2</strain>
    </source>
</reference>
<keyword evidence="3" id="KW-1185">Reference proteome</keyword>
<comment type="caution">
    <text evidence="2">The sequence shown here is derived from an EMBL/GenBank/DDBJ whole genome shotgun (WGS) entry which is preliminary data.</text>
</comment>
<gene>
    <name evidence="2" type="ORF">KIH74_22360</name>
</gene>
<evidence type="ECO:0008006" key="4">
    <source>
        <dbReference type="Google" id="ProtNLM"/>
    </source>
</evidence>
<sequence length="366" mass="38830">MRAAATVVSYLTTLALWRARHLDALNADEANRRMLAAITDLHNTVAAREQTDHLLRLLQTDIGSGTFERRTQGRLQLALEDELGRDEAFGRQVTDVLNRIRAEEAQRSTSFLKDVTRAIKDQEGLKGAVRLLQDYTRAGLAPALIVAAGILAVTVTVIAGGVTVINRAEEPASPQPTPNFPVQGTTTNGQPDPAVTPDLSFGPITTIQTPEGFKYQIQATSLSWQSQVGSEVAPPGKGFVSITVRATNLLPGTPAPDPLLDESASVGFLFPESSKSSTGDGCPAGLPVLEVSARGRPVGRCFEPVTVDTVRTDLTAVDDEAVLAPAGSRDLVLTSDTSVPSSGRLDDIEFWAQVGGTGEFTALPLP</sequence>
<evidence type="ECO:0000313" key="2">
    <source>
        <dbReference type="EMBL" id="MBT0771700.1"/>
    </source>
</evidence>
<dbReference type="Proteomes" id="UP001197247">
    <property type="component" value="Unassembled WGS sequence"/>
</dbReference>
<accession>A0ABS5TL12</accession>
<keyword evidence="1" id="KW-0472">Membrane</keyword>
<protein>
    <recommendedName>
        <fullName evidence="4">DUF5667 domain-containing protein</fullName>
    </recommendedName>
</protein>
<organism evidence="2 3">
    <name type="scientific">Kineosporia corallincola</name>
    <dbReference type="NCBI Taxonomy" id="2835133"/>
    <lineage>
        <taxon>Bacteria</taxon>
        <taxon>Bacillati</taxon>
        <taxon>Actinomycetota</taxon>
        <taxon>Actinomycetes</taxon>
        <taxon>Kineosporiales</taxon>
        <taxon>Kineosporiaceae</taxon>
        <taxon>Kineosporia</taxon>
    </lineage>
</organism>